<evidence type="ECO:0000256" key="1">
    <source>
        <dbReference type="SAM" id="SignalP"/>
    </source>
</evidence>
<feature type="chain" id="PRO_5004544430" description="Lipoprotein" evidence="1">
    <location>
        <begin position="31"/>
        <end position="149"/>
    </location>
</feature>
<reference evidence="2 3" key="1">
    <citation type="journal article" date="2014" name="BMC Genomics">
        <title>Architecture and functions of a multipartite genome of the methylotrophic bacterium Paracoccus aminophilus JCM 7686, containing primary and secondary chromids.</title>
        <authorList>
            <person name="Dziewit L."/>
            <person name="Czarnecki J."/>
            <person name="Wibberg D."/>
            <person name="Radlinska M."/>
            <person name="Mrozek P."/>
            <person name="Szymczak M."/>
            <person name="Schluter A."/>
            <person name="Puhler A."/>
            <person name="Bartosik D."/>
        </authorList>
    </citation>
    <scope>NUCLEOTIDE SEQUENCE [LARGE SCALE GENOMIC DNA]</scope>
    <source>
        <strain evidence="2">JCM 7686</strain>
    </source>
</reference>
<dbReference type="HOGENOM" id="CLU_099066_1_0_5"/>
<evidence type="ECO:0008006" key="4">
    <source>
        <dbReference type="Google" id="ProtNLM"/>
    </source>
</evidence>
<dbReference type="AlphaFoldDB" id="S5XXB5"/>
<dbReference type="RefSeq" id="WP_020951595.1">
    <property type="nucleotide sequence ID" value="NC_022041.1"/>
</dbReference>
<gene>
    <name evidence="2" type="ORF">JCM7686_2901</name>
</gene>
<feature type="signal peptide" evidence="1">
    <location>
        <begin position="1"/>
        <end position="30"/>
    </location>
</feature>
<dbReference type="EMBL" id="CP006650">
    <property type="protein sequence ID" value="AGT09957.1"/>
    <property type="molecule type" value="Genomic_DNA"/>
</dbReference>
<evidence type="ECO:0000313" key="2">
    <source>
        <dbReference type="EMBL" id="AGT09957.1"/>
    </source>
</evidence>
<protein>
    <recommendedName>
        <fullName evidence="4">Lipoprotein</fullName>
    </recommendedName>
</protein>
<sequence>MLQSAARALTPIRVRFPLLASLLLAGPALAESPATCPEPEFDAFLSRFSREIAVQEASTADPLVIEILDPEADPEPKLERTETPLAKVEWPVMTDVQGADANDQEVLVKDLDGGGKEVVFRGLGNGTLITYEFRAQPCWTLVRYSDESM</sequence>
<accession>S5XXB5</accession>
<dbReference type="KEGG" id="pami:JCM7686_2901"/>
<dbReference type="Proteomes" id="UP000015480">
    <property type="component" value="Chromosome"/>
</dbReference>
<keyword evidence="1" id="KW-0732">Signal</keyword>
<evidence type="ECO:0000313" key="3">
    <source>
        <dbReference type="Proteomes" id="UP000015480"/>
    </source>
</evidence>
<keyword evidence="3" id="KW-1185">Reference proteome</keyword>
<dbReference type="PATRIC" id="fig|1367847.3.peg.2912"/>
<proteinExistence type="predicted"/>
<dbReference type="OrthoDB" id="6894050at2"/>
<organism evidence="2 3">
    <name type="scientific">Paracoccus aminophilus JCM 7686</name>
    <dbReference type="NCBI Taxonomy" id="1367847"/>
    <lineage>
        <taxon>Bacteria</taxon>
        <taxon>Pseudomonadati</taxon>
        <taxon>Pseudomonadota</taxon>
        <taxon>Alphaproteobacteria</taxon>
        <taxon>Rhodobacterales</taxon>
        <taxon>Paracoccaceae</taxon>
        <taxon>Paracoccus</taxon>
    </lineage>
</organism>
<dbReference type="eggNOG" id="ENOG50345YC">
    <property type="taxonomic scope" value="Bacteria"/>
</dbReference>
<name>S5XXB5_PARAH</name>